<dbReference type="GO" id="GO:0003924">
    <property type="term" value="F:GTPase activity"/>
    <property type="evidence" value="ECO:0007669"/>
    <property type="project" value="InterPro"/>
</dbReference>
<evidence type="ECO:0000256" key="3">
    <source>
        <dbReference type="SAM" id="MobiDB-lite"/>
    </source>
</evidence>
<dbReference type="Proteomes" id="UP000700596">
    <property type="component" value="Unassembled WGS sequence"/>
</dbReference>
<dbReference type="InterPro" id="IPR008937">
    <property type="entry name" value="Ras-like_GEF"/>
</dbReference>
<feature type="compositionally biased region" description="Low complexity" evidence="3">
    <location>
        <begin position="153"/>
        <end position="166"/>
    </location>
</feature>
<feature type="compositionally biased region" description="Low complexity" evidence="3">
    <location>
        <begin position="350"/>
        <end position="366"/>
    </location>
</feature>
<dbReference type="Pfam" id="PF00617">
    <property type="entry name" value="RasGEF"/>
    <property type="match status" value="1"/>
</dbReference>
<feature type="compositionally biased region" description="Low complexity" evidence="3">
    <location>
        <begin position="123"/>
        <end position="132"/>
    </location>
</feature>
<dbReference type="AlphaFoldDB" id="A0A9P9DMS6"/>
<feature type="domain" description="Ras-GEF" evidence="4">
    <location>
        <begin position="678"/>
        <end position="950"/>
    </location>
</feature>
<sequence length="965" mass="107772">MPTTGRAACSAGQAARAHSTALSDHPSKRSEKARSAQNMQPQRRESVQNTAGATAQRPGALKNRAYSAPMVPKNRLAGDDDDDDHMADGLAGEPGDDDEIAGDPFFQRFNFPQSHVPVKEEASSSSLDSSSDTEGPLSPTHIKGRQPPLADNSLPSPRSPAPSVASGNSDSASTMQDINIAVLGARGTGKSVFIRRALNLPNTVTSTICTRKMTIDGGYFVVRFLEISFNEIHIGDRNDIKWPETIDNLATPRIDGAVTIYDVTNQESLAKVPEMLNVLSKSGLPFVLVACKCDRHPAHREVDPAVVEQRAKSFLGEISAFQTSEEKPETQRGCLSVITRAVIAAKRPRSQASMARRRANSSAVRSITSKDQWAARKHERANSEFSVSRYRPRSSEMKGHMYKSSETPGHTFLDLDESPGYDSYDSDGQNSETEQSVVAEQPSNENGYTFDQLVDRLLSQPMSKNDSKFVSIFLALYRRFAAPSQLLEAVLKRFDALKRDKNPPVIRIIAQLRYLAVLQQWVSYYPGDFAYTSTRRTIRKFSQGLASNREFSVAAKEILHDLDMVTEDDDTDWACSDRQRNQADQIPTFHNTVLDEDSEDDDFVRAIGHMSMTSDRFSIAQSMRTNTTGTSRTTESSVSSSQTLLNQVEKNEKLAKSLVPNPVKPLSKIQWHLLMNEPDEIIARELTRIDWVMFSSIRPRDLVRHVSMNAEEKKKCKSLENVNRMIEHFNHVAYLVTNYILLRDKPKHRAIMLEKWMKVARALRQLNNYNALGAVLAGIKGTAVHRLVATRDLVPQATGRDFMKLEILMGTQKSHFSYRLAWDNSSGERIPYLPLHRRDLVSASEGNSTFVGDKKLAPAFTPHPGVSVFQGAPGNRDSREAPPGGVTGKERINWRKFEIMGEVIVGVQRAQGSPYPVVSKNEDIRNLILDVKILKDDDDLYERSTQLEAAGASERRRIIDWFRER</sequence>
<dbReference type="Pfam" id="PF00618">
    <property type="entry name" value="RasGEF_N"/>
    <property type="match status" value="1"/>
</dbReference>
<protein>
    <submittedName>
        <fullName evidence="6">Ras guanine nucleotide exchange factor domain-containing protein</fullName>
    </submittedName>
</protein>
<dbReference type="OrthoDB" id="28357at2759"/>
<dbReference type="SMART" id="SM00147">
    <property type="entry name" value="RasGEF"/>
    <property type="match status" value="1"/>
</dbReference>
<dbReference type="SUPFAM" id="SSF52540">
    <property type="entry name" value="P-loop containing nucleoside triphosphate hydrolases"/>
    <property type="match status" value="1"/>
</dbReference>
<dbReference type="GO" id="GO:0005886">
    <property type="term" value="C:plasma membrane"/>
    <property type="evidence" value="ECO:0007669"/>
    <property type="project" value="TreeGrafter"/>
</dbReference>
<dbReference type="CDD" id="cd00882">
    <property type="entry name" value="Ras_like_GTPase"/>
    <property type="match status" value="1"/>
</dbReference>
<feature type="region of interest" description="Disordered" evidence="3">
    <location>
        <begin position="866"/>
        <end position="888"/>
    </location>
</feature>
<feature type="compositionally biased region" description="Polar residues" evidence="3">
    <location>
        <begin position="35"/>
        <end position="53"/>
    </location>
</feature>
<feature type="compositionally biased region" description="Basic and acidic residues" evidence="3">
    <location>
        <begin position="25"/>
        <end position="34"/>
    </location>
</feature>
<feature type="compositionally biased region" description="Low complexity" evidence="3">
    <location>
        <begin position="1"/>
        <end position="17"/>
    </location>
</feature>
<dbReference type="InterPro" id="IPR036964">
    <property type="entry name" value="RASGEF_cat_dom_sf"/>
</dbReference>
<dbReference type="PANTHER" id="PTHR23113">
    <property type="entry name" value="GUANINE NUCLEOTIDE EXCHANGE FACTOR"/>
    <property type="match status" value="1"/>
</dbReference>
<dbReference type="SUPFAM" id="SSF48366">
    <property type="entry name" value="Ras GEF"/>
    <property type="match status" value="1"/>
</dbReference>
<keyword evidence="7" id="KW-1185">Reference proteome</keyword>
<feature type="region of interest" description="Disordered" evidence="3">
    <location>
        <begin position="348"/>
        <end position="442"/>
    </location>
</feature>
<gene>
    <name evidence="6" type="ORF">B0J11DRAFT_507233</name>
</gene>
<dbReference type="PROSITE" id="PS50009">
    <property type="entry name" value="RASGEF_CAT"/>
    <property type="match status" value="1"/>
</dbReference>
<dbReference type="Gene3D" id="1.20.870.10">
    <property type="entry name" value="Son of sevenless (SoS) protein Chain: S domain 1"/>
    <property type="match status" value="1"/>
</dbReference>
<dbReference type="CDD" id="cd06224">
    <property type="entry name" value="REM"/>
    <property type="match status" value="1"/>
</dbReference>
<evidence type="ECO:0000256" key="2">
    <source>
        <dbReference type="PROSITE-ProRule" id="PRU00168"/>
    </source>
</evidence>
<dbReference type="GO" id="GO:0005085">
    <property type="term" value="F:guanyl-nucleotide exchange factor activity"/>
    <property type="evidence" value="ECO:0007669"/>
    <property type="project" value="UniProtKB-KW"/>
</dbReference>
<dbReference type="PROSITE" id="PS50212">
    <property type="entry name" value="RASGEF_NTER"/>
    <property type="match status" value="1"/>
</dbReference>
<dbReference type="Gene3D" id="3.40.50.300">
    <property type="entry name" value="P-loop containing nucleotide triphosphate hydrolases"/>
    <property type="match status" value="1"/>
</dbReference>
<comment type="caution">
    <text evidence="6">The sequence shown here is derived from an EMBL/GenBank/DDBJ whole genome shotgun (WGS) entry which is preliminary data.</text>
</comment>
<proteinExistence type="predicted"/>
<dbReference type="Pfam" id="PF00071">
    <property type="entry name" value="Ras"/>
    <property type="match status" value="1"/>
</dbReference>
<dbReference type="GO" id="GO:0007265">
    <property type="term" value="P:Ras protein signal transduction"/>
    <property type="evidence" value="ECO:0007669"/>
    <property type="project" value="TreeGrafter"/>
</dbReference>
<accession>A0A9P9DMS6</accession>
<feature type="region of interest" description="Disordered" evidence="3">
    <location>
        <begin position="1"/>
        <end position="105"/>
    </location>
</feature>
<dbReference type="InterPro" id="IPR027417">
    <property type="entry name" value="P-loop_NTPase"/>
</dbReference>
<organism evidence="6 7">
    <name type="scientific">Dendryphion nanum</name>
    <dbReference type="NCBI Taxonomy" id="256645"/>
    <lineage>
        <taxon>Eukaryota</taxon>
        <taxon>Fungi</taxon>
        <taxon>Dikarya</taxon>
        <taxon>Ascomycota</taxon>
        <taxon>Pezizomycotina</taxon>
        <taxon>Dothideomycetes</taxon>
        <taxon>Pleosporomycetidae</taxon>
        <taxon>Pleosporales</taxon>
        <taxon>Torulaceae</taxon>
        <taxon>Dendryphion</taxon>
    </lineage>
</organism>
<feature type="compositionally biased region" description="Basic and acidic residues" evidence="3">
    <location>
        <begin position="373"/>
        <end position="382"/>
    </location>
</feature>
<dbReference type="InterPro" id="IPR001806">
    <property type="entry name" value="Small_GTPase"/>
</dbReference>
<dbReference type="PANTHER" id="PTHR23113:SF348">
    <property type="entry name" value="GUANYL-NUCLEOTIDE EXCHANGE FACTOR RASGEF, PUTATIVE (AFU_ORTHOLOGUE AFUA_1G04700)-RELATED"/>
    <property type="match status" value="1"/>
</dbReference>
<keyword evidence="1 2" id="KW-0344">Guanine-nucleotide releasing factor</keyword>
<evidence type="ECO:0000256" key="1">
    <source>
        <dbReference type="ARBA" id="ARBA00022658"/>
    </source>
</evidence>
<dbReference type="GO" id="GO:0005525">
    <property type="term" value="F:GTP binding"/>
    <property type="evidence" value="ECO:0007669"/>
    <property type="project" value="InterPro"/>
</dbReference>
<evidence type="ECO:0000313" key="6">
    <source>
        <dbReference type="EMBL" id="KAH7122229.1"/>
    </source>
</evidence>
<dbReference type="InterPro" id="IPR001895">
    <property type="entry name" value="RASGEF_cat_dom"/>
</dbReference>
<evidence type="ECO:0000259" key="5">
    <source>
        <dbReference type="PROSITE" id="PS50212"/>
    </source>
</evidence>
<evidence type="ECO:0000259" key="4">
    <source>
        <dbReference type="PROSITE" id="PS50009"/>
    </source>
</evidence>
<dbReference type="InterPro" id="IPR023578">
    <property type="entry name" value="Ras_GEF_dom_sf"/>
</dbReference>
<dbReference type="InterPro" id="IPR000651">
    <property type="entry name" value="Ras-like_Gua-exchang_fac_N"/>
</dbReference>
<feature type="region of interest" description="Disordered" evidence="3">
    <location>
        <begin position="117"/>
        <end position="172"/>
    </location>
</feature>
<dbReference type="EMBL" id="JAGMWT010000009">
    <property type="protein sequence ID" value="KAH7122229.1"/>
    <property type="molecule type" value="Genomic_DNA"/>
</dbReference>
<reference evidence="6" key="1">
    <citation type="journal article" date="2021" name="Nat. Commun.">
        <title>Genetic determinants of endophytism in the Arabidopsis root mycobiome.</title>
        <authorList>
            <person name="Mesny F."/>
            <person name="Miyauchi S."/>
            <person name="Thiergart T."/>
            <person name="Pickel B."/>
            <person name="Atanasova L."/>
            <person name="Karlsson M."/>
            <person name="Huettel B."/>
            <person name="Barry K.W."/>
            <person name="Haridas S."/>
            <person name="Chen C."/>
            <person name="Bauer D."/>
            <person name="Andreopoulos W."/>
            <person name="Pangilinan J."/>
            <person name="LaButti K."/>
            <person name="Riley R."/>
            <person name="Lipzen A."/>
            <person name="Clum A."/>
            <person name="Drula E."/>
            <person name="Henrissat B."/>
            <person name="Kohler A."/>
            <person name="Grigoriev I.V."/>
            <person name="Martin F.M."/>
            <person name="Hacquard S."/>
        </authorList>
    </citation>
    <scope>NUCLEOTIDE SEQUENCE</scope>
    <source>
        <strain evidence="6">MPI-CAGE-CH-0243</strain>
    </source>
</reference>
<feature type="domain" description="N-terminal Ras-GEF" evidence="5">
    <location>
        <begin position="441"/>
        <end position="566"/>
    </location>
</feature>
<evidence type="ECO:0000313" key="7">
    <source>
        <dbReference type="Proteomes" id="UP000700596"/>
    </source>
</evidence>
<feature type="compositionally biased region" description="Polar residues" evidence="3">
    <location>
        <begin position="426"/>
        <end position="442"/>
    </location>
</feature>
<name>A0A9P9DMS6_9PLEO</name>
<dbReference type="Gene3D" id="1.10.840.10">
    <property type="entry name" value="Ras guanine-nucleotide exchange factors catalytic domain"/>
    <property type="match status" value="1"/>
</dbReference>